<keyword evidence="1" id="KW-0732">Signal</keyword>
<dbReference type="Gene3D" id="2.40.70.10">
    <property type="entry name" value="Acid Proteases"/>
    <property type="match status" value="1"/>
</dbReference>
<dbReference type="InterPro" id="IPR033121">
    <property type="entry name" value="PEPTIDASE_A1"/>
</dbReference>
<organism evidence="3 4">
    <name type="scientific">Madurella fahalii</name>
    <dbReference type="NCBI Taxonomy" id="1157608"/>
    <lineage>
        <taxon>Eukaryota</taxon>
        <taxon>Fungi</taxon>
        <taxon>Dikarya</taxon>
        <taxon>Ascomycota</taxon>
        <taxon>Pezizomycotina</taxon>
        <taxon>Sordariomycetes</taxon>
        <taxon>Sordariomycetidae</taxon>
        <taxon>Sordariales</taxon>
        <taxon>Sordariales incertae sedis</taxon>
        <taxon>Madurella</taxon>
    </lineage>
</organism>
<dbReference type="PROSITE" id="PS51767">
    <property type="entry name" value="PEPTIDASE_A1"/>
    <property type="match status" value="1"/>
</dbReference>
<dbReference type="SUPFAM" id="SSF50630">
    <property type="entry name" value="Acid proteases"/>
    <property type="match status" value="1"/>
</dbReference>
<keyword evidence="4" id="KW-1185">Reference proteome</keyword>
<feature type="signal peptide" evidence="1">
    <location>
        <begin position="1"/>
        <end position="19"/>
    </location>
</feature>
<accession>A0ABQ0G9T4</accession>
<proteinExistence type="predicted"/>
<sequence length="199" mass="21431">MHSAALLWTFAILTASSSGEDTTTDPGPLVIPASQYFEGNDGPWSTFDIRVGTPEQYIRVLVSTASPHSLVPLAERACSDSVFAAVPPDCAVSRGNLFNPNQSSTWRNVGRYGINQNGVGLEANLGYNQRVQFGLDRLGIGLTGPSIEGQIVGGIATAEPFYTGIFGLNNQPMNFSELGNHRSQVPFEAGIWPIDFLWI</sequence>
<evidence type="ECO:0000313" key="4">
    <source>
        <dbReference type="Proteomes" id="UP001628179"/>
    </source>
</evidence>
<feature type="domain" description="Peptidase A1" evidence="2">
    <location>
        <begin position="45"/>
        <end position="199"/>
    </location>
</feature>
<dbReference type="GeneID" id="98175486"/>
<protein>
    <recommendedName>
        <fullName evidence="2">Peptidase A1 domain-containing protein</fullName>
    </recommendedName>
</protein>
<evidence type="ECO:0000256" key="1">
    <source>
        <dbReference type="SAM" id="SignalP"/>
    </source>
</evidence>
<gene>
    <name evidence="3" type="ORF">MFIFM68171_04743</name>
</gene>
<evidence type="ECO:0000313" key="3">
    <source>
        <dbReference type="EMBL" id="GAB1314533.1"/>
    </source>
</evidence>
<dbReference type="Proteomes" id="UP001628179">
    <property type="component" value="Unassembled WGS sequence"/>
</dbReference>
<dbReference type="InterPro" id="IPR021109">
    <property type="entry name" value="Peptidase_aspartic_dom_sf"/>
</dbReference>
<name>A0ABQ0G9T4_9PEZI</name>
<dbReference type="RefSeq" id="XP_070916264.1">
    <property type="nucleotide sequence ID" value="XM_071060163.1"/>
</dbReference>
<feature type="chain" id="PRO_5047006185" description="Peptidase A1 domain-containing protein" evidence="1">
    <location>
        <begin position="20"/>
        <end position="199"/>
    </location>
</feature>
<comment type="caution">
    <text evidence="3">The sequence shown here is derived from an EMBL/GenBank/DDBJ whole genome shotgun (WGS) entry which is preliminary data.</text>
</comment>
<evidence type="ECO:0000259" key="2">
    <source>
        <dbReference type="PROSITE" id="PS51767"/>
    </source>
</evidence>
<dbReference type="EMBL" id="BAAFSV010000002">
    <property type="protein sequence ID" value="GAB1314533.1"/>
    <property type="molecule type" value="Genomic_DNA"/>
</dbReference>
<reference evidence="3 4" key="1">
    <citation type="submission" date="2024-09" db="EMBL/GenBank/DDBJ databases">
        <title>Itraconazole resistance in Madurella fahalii resulting from another homologue of gene encoding cytochrome P450 14-alpha sterol demethylase (CYP51).</title>
        <authorList>
            <person name="Yoshioka I."/>
            <person name="Fahal A.H."/>
            <person name="Kaneko S."/>
            <person name="Yaguchi T."/>
        </authorList>
    </citation>
    <scope>NUCLEOTIDE SEQUENCE [LARGE SCALE GENOMIC DNA]</scope>
    <source>
        <strain evidence="3 4">IFM 68171</strain>
    </source>
</reference>